<evidence type="ECO:0000256" key="1">
    <source>
        <dbReference type="SAM" id="MobiDB-lite"/>
    </source>
</evidence>
<name>A0A6L2KKU3_TANCI</name>
<gene>
    <name evidence="2" type="ORF">Tci_021989</name>
</gene>
<organism evidence="2">
    <name type="scientific">Tanacetum cinerariifolium</name>
    <name type="common">Dalmatian daisy</name>
    <name type="synonym">Chrysanthemum cinerariifolium</name>
    <dbReference type="NCBI Taxonomy" id="118510"/>
    <lineage>
        <taxon>Eukaryota</taxon>
        <taxon>Viridiplantae</taxon>
        <taxon>Streptophyta</taxon>
        <taxon>Embryophyta</taxon>
        <taxon>Tracheophyta</taxon>
        <taxon>Spermatophyta</taxon>
        <taxon>Magnoliopsida</taxon>
        <taxon>eudicotyledons</taxon>
        <taxon>Gunneridae</taxon>
        <taxon>Pentapetalae</taxon>
        <taxon>asterids</taxon>
        <taxon>campanulids</taxon>
        <taxon>Asterales</taxon>
        <taxon>Asteraceae</taxon>
        <taxon>Asteroideae</taxon>
        <taxon>Anthemideae</taxon>
        <taxon>Anthemidinae</taxon>
        <taxon>Tanacetum</taxon>
    </lineage>
</organism>
<feature type="compositionally biased region" description="Polar residues" evidence="1">
    <location>
        <begin position="167"/>
        <end position="189"/>
    </location>
</feature>
<dbReference type="AlphaFoldDB" id="A0A6L2KKU3"/>
<sequence>MFARKPRQATTITDEEGGKKKKAPPSGKSKKTTPAKQPKHVKKKTSKPSPSKKIHKRKVMKVHKGKRSDHLVDEEDEEPQPASEPQVEDDEYNLQRGIQMSLESFQAPVDGVAIREPASENTQRLPVVEGKGKGIATYEQAAKSLLDLQKPKKQNTAYQYIFQRRTPVTQNASTRSSAQPQDNTSTNVFRDTPSPVDAETGVDTEKSNSEADTEILNVDEEQGEDISYTVALEERIAEFDEGQAGSDPVYPQVHESLKLTTEEHVHMENPPSSSGTLSSMKNLDDAFTFAPPLSTSVIDLSPPKPSLPPVQEPIFTTTLLLPPPPPQQQSTIVLELATRVSALEKIYMYSKIDNYVKETVKEAVQNALQALVRECFRELLEFKMKEIRRDWMFESGSYRSHPEHAALYDALEVSMDRKNEEKFIEATAKSCKIRRDDQDPPPPPPKDLDQYKKKRHDSDASASKQPPIGKSKLVKADLEGPTYKLVRPFHKNNISLQFQMEECHLLLTDQIDLVNLKGDKERSNALSISKLKAAYYPDFELEEFVLPLWIRSECDYYISEAYGISHWWFKHKEFYITRHSAPFDRHAVRSHMRILSVFSLKTFSRYGYTYLKETVLRRADYKEYKISEADFKNLHSNDFKDMCLLHLQGKLNHLSGADKVHLFNAINLWIRNIVIRQRVKDLQLKIQSYQMKLNLAQSSWDASDFQFKEDYTIVRKPRVII</sequence>
<feature type="region of interest" description="Disordered" evidence="1">
    <location>
        <begin position="167"/>
        <end position="219"/>
    </location>
</feature>
<dbReference type="EMBL" id="BKCJ010002651">
    <property type="protein sequence ID" value="GEU50011.1"/>
    <property type="molecule type" value="Genomic_DNA"/>
</dbReference>
<feature type="region of interest" description="Disordered" evidence="1">
    <location>
        <begin position="1"/>
        <end position="94"/>
    </location>
</feature>
<accession>A0A6L2KKU3</accession>
<feature type="compositionally biased region" description="Basic and acidic residues" evidence="1">
    <location>
        <begin position="446"/>
        <end position="459"/>
    </location>
</feature>
<evidence type="ECO:0000313" key="2">
    <source>
        <dbReference type="EMBL" id="GEU50011.1"/>
    </source>
</evidence>
<protein>
    <submittedName>
        <fullName evidence="2">Uncharacterized protein</fullName>
    </submittedName>
</protein>
<feature type="compositionally biased region" description="Basic residues" evidence="1">
    <location>
        <begin position="19"/>
        <end position="67"/>
    </location>
</feature>
<feature type="region of interest" description="Disordered" evidence="1">
    <location>
        <begin position="429"/>
        <end position="471"/>
    </location>
</feature>
<reference evidence="2" key="1">
    <citation type="journal article" date="2019" name="Sci. Rep.">
        <title>Draft genome of Tanacetum cinerariifolium, the natural source of mosquito coil.</title>
        <authorList>
            <person name="Yamashiro T."/>
            <person name="Shiraishi A."/>
            <person name="Satake H."/>
            <person name="Nakayama K."/>
        </authorList>
    </citation>
    <scope>NUCLEOTIDE SEQUENCE</scope>
</reference>
<proteinExistence type="predicted"/>
<comment type="caution">
    <text evidence="2">The sequence shown here is derived from an EMBL/GenBank/DDBJ whole genome shotgun (WGS) entry which is preliminary data.</text>
</comment>